<dbReference type="AlphaFoldDB" id="A0AAV2DKS6"/>
<keyword evidence="1" id="KW-0732">Signal</keyword>
<proteinExistence type="predicted"/>
<reference evidence="2 3" key="1">
    <citation type="submission" date="2024-04" db="EMBL/GenBank/DDBJ databases">
        <authorList>
            <person name="Fracassetti M."/>
        </authorList>
    </citation>
    <scope>NUCLEOTIDE SEQUENCE [LARGE SCALE GENOMIC DNA]</scope>
</reference>
<gene>
    <name evidence="2" type="ORF">LTRI10_LOCUS16358</name>
</gene>
<dbReference type="EMBL" id="OZ034816">
    <property type="protein sequence ID" value="CAL1374496.1"/>
    <property type="molecule type" value="Genomic_DNA"/>
</dbReference>
<protein>
    <submittedName>
        <fullName evidence="2">Uncharacterized protein</fullName>
    </submittedName>
</protein>
<sequence>MGYSVGNLAVVVATVVVLGLSIAVGRSANLDVVSGPNCNGTVATDGKTVGYIAGALTELGAVTPVKGGGHNKNCKFPDGKSGSISGSASCRDGAALLEHRLPGEGGREAGGSM</sequence>
<name>A0AAV2DKS6_9ROSI</name>
<accession>A0AAV2DKS6</accession>
<organism evidence="2 3">
    <name type="scientific">Linum trigynum</name>
    <dbReference type="NCBI Taxonomy" id="586398"/>
    <lineage>
        <taxon>Eukaryota</taxon>
        <taxon>Viridiplantae</taxon>
        <taxon>Streptophyta</taxon>
        <taxon>Embryophyta</taxon>
        <taxon>Tracheophyta</taxon>
        <taxon>Spermatophyta</taxon>
        <taxon>Magnoliopsida</taxon>
        <taxon>eudicotyledons</taxon>
        <taxon>Gunneridae</taxon>
        <taxon>Pentapetalae</taxon>
        <taxon>rosids</taxon>
        <taxon>fabids</taxon>
        <taxon>Malpighiales</taxon>
        <taxon>Linaceae</taxon>
        <taxon>Linum</taxon>
    </lineage>
</organism>
<evidence type="ECO:0000256" key="1">
    <source>
        <dbReference type="SAM" id="SignalP"/>
    </source>
</evidence>
<keyword evidence="3" id="KW-1185">Reference proteome</keyword>
<feature type="signal peptide" evidence="1">
    <location>
        <begin position="1"/>
        <end position="27"/>
    </location>
</feature>
<feature type="chain" id="PRO_5043315145" evidence="1">
    <location>
        <begin position="28"/>
        <end position="113"/>
    </location>
</feature>
<evidence type="ECO:0000313" key="3">
    <source>
        <dbReference type="Proteomes" id="UP001497516"/>
    </source>
</evidence>
<evidence type="ECO:0000313" key="2">
    <source>
        <dbReference type="EMBL" id="CAL1374496.1"/>
    </source>
</evidence>
<dbReference type="Proteomes" id="UP001497516">
    <property type="component" value="Chromosome 3"/>
</dbReference>